<dbReference type="Pfam" id="PF15868">
    <property type="entry name" value="MBF2"/>
    <property type="match status" value="1"/>
</dbReference>
<accession>A0A0L7LSA2</accession>
<name>A0A0L7LSA2_OPEBR</name>
<evidence type="ECO:0000256" key="1">
    <source>
        <dbReference type="SAM" id="MobiDB-lite"/>
    </source>
</evidence>
<dbReference type="EMBL" id="JTDY01000194">
    <property type="protein sequence ID" value="KOB78360.1"/>
    <property type="molecule type" value="Genomic_DNA"/>
</dbReference>
<proteinExistence type="predicted"/>
<feature type="compositionally biased region" description="Basic and acidic residues" evidence="1">
    <location>
        <begin position="92"/>
        <end position="115"/>
    </location>
</feature>
<dbReference type="AlphaFoldDB" id="A0A0L7LSA2"/>
<dbReference type="Proteomes" id="UP000037510">
    <property type="component" value="Unassembled WGS sequence"/>
</dbReference>
<feature type="region of interest" description="Disordered" evidence="1">
    <location>
        <begin position="78"/>
        <end position="122"/>
    </location>
</feature>
<evidence type="ECO:0000313" key="3">
    <source>
        <dbReference type="Proteomes" id="UP000037510"/>
    </source>
</evidence>
<gene>
    <name evidence="2" type="ORF">OBRU01_02487</name>
</gene>
<reference evidence="2 3" key="1">
    <citation type="journal article" date="2015" name="Genome Biol. Evol.">
        <title>The genome of winter moth (Operophtera brumata) provides a genomic perspective on sexual dimorphism and phenology.</title>
        <authorList>
            <person name="Derks M.F."/>
            <person name="Smit S."/>
            <person name="Salis L."/>
            <person name="Schijlen E."/>
            <person name="Bossers A."/>
            <person name="Mateman C."/>
            <person name="Pijl A.S."/>
            <person name="de Ridder D."/>
            <person name="Groenen M.A."/>
            <person name="Visser M.E."/>
            <person name="Megens H.J."/>
        </authorList>
    </citation>
    <scope>NUCLEOTIDE SEQUENCE [LARGE SCALE GENOMIC DNA]</scope>
    <source>
        <strain evidence="2">WM2013NL</strain>
        <tissue evidence="2">Head and thorax</tissue>
    </source>
</reference>
<comment type="caution">
    <text evidence="2">The sequence shown here is derived from an EMBL/GenBank/DDBJ whole genome shotgun (WGS) entry which is preliminary data.</text>
</comment>
<organism evidence="2 3">
    <name type="scientific">Operophtera brumata</name>
    <name type="common">Winter moth</name>
    <name type="synonym">Phalaena brumata</name>
    <dbReference type="NCBI Taxonomy" id="104452"/>
    <lineage>
        <taxon>Eukaryota</taxon>
        <taxon>Metazoa</taxon>
        <taxon>Ecdysozoa</taxon>
        <taxon>Arthropoda</taxon>
        <taxon>Hexapoda</taxon>
        <taxon>Insecta</taxon>
        <taxon>Pterygota</taxon>
        <taxon>Neoptera</taxon>
        <taxon>Endopterygota</taxon>
        <taxon>Lepidoptera</taxon>
        <taxon>Glossata</taxon>
        <taxon>Ditrysia</taxon>
        <taxon>Geometroidea</taxon>
        <taxon>Geometridae</taxon>
        <taxon>Larentiinae</taxon>
        <taxon>Operophtera</taxon>
    </lineage>
</organism>
<dbReference type="InterPro" id="IPR031734">
    <property type="entry name" value="MBF2"/>
</dbReference>
<evidence type="ECO:0000313" key="2">
    <source>
        <dbReference type="EMBL" id="KOB78360.1"/>
    </source>
</evidence>
<sequence>MFKKNDLLMSQDTLYKERITYVRVLDRLNIGRGPRVEIIRGGLLKKFIVLRLTSPYNNPISVNIFVGCANKKYTNPPWKIIRPTKKTTTVNKSEKTTKDPRPKEEKTENPREKSTLKTTENSPDAALTTLLSTENLDIKTIEKIENITFNELPAKPIPEITEKSTETTTPTTVKIAVETTPETVETTPETVKIPPTTVEIAAETKPETVEKKVVTPLTTVASNNEAKLPVNPE</sequence>
<keyword evidence="3" id="KW-1185">Reference proteome</keyword>
<protein>
    <submittedName>
        <fullName evidence="2">Uncharacterized protein</fullName>
    </submittedName>
</protein>